<organism evidence="12 13">
    <name type="scientific">Aedes albopictus</name>
    <name type="common">Asian tiger mosquito</name>
    <name type="synonym">Stegomyia albopicta</name>
    <dbReference type="NCBI Taxonomy" id="7160"/>
    <lineage>
        <taxon>Eukaryota</taxon>
        <taxon>Metazoa</taxon>
        <taxon>Ecdysozoa</taxon>
        <taxon>Arthropoda</taxon>
        <taxon>Hexapoda</taxon>
        <taxon>Insecta</taxon>
        <taxon>Pterygota</taxon>
        <taxon>Neoptera</taxon>
        <taxon>Endopterygota</taxon>
        <taxon>Diptera</taxon>
        <taxon>Nematocera</taxon>
        <taxon>Culicoidea</taxon>
        <taxon>Culicidae</taxon>
        <taxon>Culicinae</taxon>
        <taxon>Aedini</taxon>
        <taxon>Aedes</taxon>
        <taxon>Stegomyia</taxon>
    </lineage>
</organism>
<comment type="subcellular location">
    <subcellularLocation>
        <location evidence="1 7">Nucleus</location>
    </subcellularLocation>
</comment>
<reference evidence="13" key="1">
    <citation type="journal article" date="2015" name="Proc. Natl. Acad. Sci. U.S.A.">
        <title>Genome sequence of the Asian Tiger mosquito, Aedes albopictus, reveals insights into its biology, genetics, and evolution.</title>
        <authorList>
            <person name="Chen X.G."/>
            <person name="Jiang X."/>
            <person name="Gu J."/>
            <person name="Xu M."/>
            <person name="Wu Y."/>
            <person name="Deng Y."/>
            <person name="Zhang C."/>
            <person name="Bonizzoni M."/>
            <person name="Dermauw W."/>
            <person name="Vontas J."/>
            <person name="Armbruster P."/>
            <person name="Huang X."/>
            <person name="Yang Y."/>
            <person name="Zhang H."/>
            <person name="He W."/>
            <person name="Peng H."/>
            <person name="Liu Y."/>
            <person name="Wu K."/>
            <person name="Chen J."/>
            <person name="Lirakis M."/>
            <person name="Topalis P."/>
            <person name="Van Leeuwen T."/>
            <person name="Hall A.B."/>
            <person name="Jiang X."/>
            <person name="Thorpe C."/>
            <person name="Mueller R.L."/>
            <person name="Sun C."/>
            <person name="Waterhouse R.M."/>
            <person name="Yan G."/>
            <person name="Tu Z.J."/>
            <person name="Fang X."/>
            <person name="James A.A."/>
        </authorList>
    </citation>
    <scope>NUCLEOTIDE SEQUENCE [LARGE SCALE GENOMIC DNA]</scope>
    <source>
        <strain evidence="13">Foshan</strain>
    </source>
</reference>
<reference evidence="12" key="2">
    <citation type="submission" date="2025-05" db="UniProtKB">
        <authorList>
            <consortium name="EnsemblMetazoa"/>
        </authorList>
    </citation>
    <scope>IDENTIFICATION</scope>
    <source>
        <strain evidence="12">Foshan</strain>
    </source>
</reference>
<dbReference type="EnsemblMetazoa" id="AALFPA23_004299.R5183">
    <property type="protein sequence ID" value="AALFPA23_004299.P5183"/>
    <property type="gene ID" value="AALFPA23_004299"/>
</dbReference>
<evidence type="ECO:0000256" key="7">
    <source>
        <dbReference type="RuleBase" id="RU003796"/>
    </source>
</evidence>
<evidence type="ECO:0000313" key="13">
    <source>
        <dbReference type="Proteomes" id="UP000069940"/>
    </source>
</evidence>
<evidence type="ECO:0000259" key="11">
    <source>
        <dbReference type="SMART" id="SM01372"/>
    </source>
</evidence>
<evidence type="ECO:0000256" key="1">
    <source>
        <dbReference type="ARBA" id="ARBA00004123"/>
    </source>
</evidence>
<evidence type="ECO:0000256" key="8">
    <source>
        <dbReference type="SAM" id="Coils"/>
    </source>
</evidence>
<feature type="domain" description="E2F/DP family winged-helix DNA-binding" evidence="11">
    <location>
        <begin position="242"/>
        <end position="322"/>
    </location>
</feature>
<protein>
    <recommendedName>
        <fullName evidence="14">Transcription factor</fullName>
    </recommendedName>
</protein>
<keyword evidence="13" id="KW-1185">Reference proteome</keyword>
<evidence type="ECO:0000256" key="2">
    <source>
        <dbReference type="ARBA" id="ARBA00010940"/>
    </source>
</evidence>
<feature type="region of interest" description="Disordered" evidence="9">
    <location>
        <begin position="150"/>
        <end position="246"/>
    </location>
</feature>
<proteinExistence type="inferred from homology"/>
<dbReference type="Proteomes" id="UP000069940">
    <property type="component" value="Unassembled WGS sequence"/>
</dbReference>
<dbReference type="Gene3D" id="1.10.10.10">
    <property type="entry name" value="Winged helix-like DNA-binding domain superfamily/Winged helix DNA-binding domain"/>
    <property type="match status" value="1"/>
</dbReference>
<dbReference type="CDD" id="cd14458">
    <property type="entry name" value="DP_DD"/>
    <property type="match status" value="1"/>
</dbReference>
<dbReference type="SUPFAM" id="SSF144074">
    <property type="entry name" value="E2F-DP heterodimerization region"/>
    <property type="match status" value="1"/>
</dbReference>
<evidence type="ECO:0000256" key="6">
    <source>
        <dbReference type="ARBA" id="ARBA00023242"/>
    </source>
</evidence>
<feature type="domain" description="Transcription factor DP C-terminal" evidence="10">
    <location>
        <begin position="329"/>
        <end position="472"/>
    </location>
</feature>
<feature type="compositionally biased region" description="Low complexity" evidence="9">
    <location>
        <begin position="150"/>
        <end position="227"/>
    </location>
</feature>
<dbReference type="SMART" id="SM01138">
    <property type="entry name" value="DP"/>
    <property type="match status" value="1"/>
</dbReference>
<keyword evidence="5 7" id="KW-0804">Transcription</keyword>
<evidence type="ECO:0000256" key="9">
    <source>
        <dbReference type="SAM" id="MobiDB-lite"/>
    </source>
</evidence>
<dbReference type="InterPro" id="IPR036388">
    <property type="entry name" value="WH-like_DNA-bd_sf"/>
</dbReference>
<dbReference type="GeneID" id="109428902"/>
<dbReference type="InterPro" id="IPR038168">
    <property type="entry name" value="TF_DP_C_sf"/>
</dbReference>
<evidence type="ECO:0008006" key="14">
    <source>
        <dbReference type="Google" id="ProtNLM"/>
    </source>
</evidence>
<keyword evidence="6 7" id="KW-0539">Nucleus</keyword>
<feature type="region of interest" description="Disordered" evidence="9">
    <location>
        <begin position="476"/>
        <end position="523"/>
    </location>
</feature>
<accession>A0ABM1XZI6</accession>
<keyword evidence="3 7" id="KW-0805">Transcription regulation</keyword>
<dbReference type="InterPro" id="IPR014889">
    <property type="entry name" value="Transc_factor_DP_C"/>
</dbReference>
<dbReference type="InterPro" id="IPR037241">
    <property type="entry name" value="E2F-DP_heterodim"/>
</dbReference>
<evidence type="ECO:0000256" key="5">
    <source>
        <dbReference type="ARBA" id="ARBA00023163"/>
    </source>
</evidence>
<evidence type="ECO:0000313" key="12">
    <source>
        <dbReference type="EnsemblMetazoa" id="AALFPA23_004299.P5183"/>
    </source>
</evidence>
<dbReference type="Gene3D" id="1.20.140.80">
    <property type="entry name" value="Transcription factor DP"/>
    <property type="match status" value="1"/>
</dbReference>
<keyword evidence="8" id="KW-0175">Coiled coil</keyword>
<dbReference type="Pfam" id="PF02319">
    <property type="entry name" value="WHD_E2F_TDP"/>
    <property type="match status" value="1"/>
</dbReference>
<dbReference type="PANTHER" id="PTHR12548:SF9">
    <property type="entry name" value="TRANSCRIPTION FACTOR DP"/>
    <property type="match status" value="1"/>
</dbReference>
<dbReference type="PANTHER" id="PTHR12548">
    <property type="entry name" value="TRANSCRIPTION FACTOR DP"/>
    <property type="match status" value="1"/>
</dbReference>
<dbReference type="Pfam" id="PF08781">
    <property type="entry name" value="DP"/>
    <property type="match status" value="1"/>
</dbReference>
<dbReference type="InterPro" id="IPR036390">
    <property type="entry name" value="WH_DNA-bd_sf"/>
</dbReference>
<dbReference type="SUPFAM" id="SSF46785">
    <property type="entry name" value="Winged helix' DNA-binding domain"/>
    <property type="match status" value="1"/>
</dbReference>
<evidence type="ECO:0000256" key="4">
    <source>
        <dbReference type="ARBA" id="ARBA00023125"/>
    </source>
</evidence>
<feature type="compositionally biased region" description="Acidic residues" evidence="9">
    <location>
        <begin position="510"/>
        <end position="523"/>
    </location>
</feature>
<comment type="similarity">
    <text evidence="2 7">Belongs to the E2F/DP family.</text>
</comment>
<dbReference type="InterPro" id="IPR003316">
    <property type="entry name" value="E2F_WHTH_DNA-bd_dom"/>
</dbReference>
<dbReference type="SMART" id="SM01372">
    <property type="entry name" value="E2F_TDP"/>
    <property type="match status" value="1"/>
</dbReference>
<dbReference type="RefSeq" id="XP_019560284.3">
    <property type="nucleotide sequence ID" value="XM_019704739.3"/>
</dbReference>
<feature type="coiled-coil region" evidence="8">
    <location>
        <begin position="331"/>
        <end position="358"/>
    </location>
</feature>
<name>A0ABM1XZI6_AEDAL</name>
<evidence type="ECO:0000259" key="10">
    <source>
        <dbReference type="SMART" id="SM01138"/>
    </source>
</evidence>
<evidence type="ECO:0000256" key="3">
    <source>
        <dbReference type="ARBA" id="ARBA00023015"/>
    </source>
</evidence>
<sequence length="523" mass="57369">MAHQNKPVNIVIQDHNGQQQVLQVMQTASTTGRPLTSASVKTIVKEVTRQDITGQTFATPVMQKFAPGQKFITVNNPKLQIVNSPGTKSVNGKLVRFSQSQLGQLKLIAAPGQLGGTPIVGKNLTAMLAPSSSMSTSTSAVTAQMPSTSFMSSNSMTSSNSTPVLSTSSYVSQPQSSTMAATSSSSHSNSKGSHLPHQNQHQQHHLQQPQYNYGKKAAAAAATATATSQIHTPASRRRKTDKIGRGLRHFSMKVCEKVKEKGKTTYNEVADELVAEETQSHAGVDPASYDQKNIRRRVYDALNVLMAMNIISKEKKEIRWHGLPTSSVQECDDLEKENEKARERIETKQQQLRDLILQHVAFKSLVARNQANEDRGLVPNPSSAIQLPFIIVNTDKKTYINCSISNDKSEYSFKFDNAFEIHDDLEMLKRMGLLLGLDKGKCTVEDISKIKTMVPKSLEKIIEVYGLGMENETEDWEMGSTYTGGGPDCDDSVQDAADLLSSYQDNTSELNDDDLISEDGQDG</sequence>
<keyword evidence="4 7" id="KW-0238">DNA-binding</keyword>
<feature type="compositionally biased region" description="Basic residues" evidence="9">
    <location>
        <begin position="234"/>
        <end position="246"/>
    </location>
</feature>
<dbReference type="InterPro" id="IPR015648">
    <property type="entry name" value="Transcrpt_fac_DP"/>
</dbReference>